<dbReference type="EMBL" id="STGU01000001">
    <property type="protein sequence ID" value="THV39019.1"/>
    <property type="molecule type" value="Genomic_DNA"/>
</dbReference>
<dbReference type="InterPro" id="IPR021558">
    <property type="entry name" value="MazE-like"/>
</dbReference>
<comment type="caution">
    <text evidence="1">The sequence shown here is derived from an EMBL/GenBank/DDBJ whole genome shotgun (WGS) entry which is preliminary data.</text>
</comment>
<organism evidence="1 2">
    <name type="scientific">Rhizobium rosettiformans W3</name>
    <dbReference type="NCBI Taxonomy" id="538378"/>
    <lineage>
        <taxon>Bacteria</taxon>
        <taxon>Pseudomonadati</taxon>
        <taxon>Pseudomonadota</taxon>
        <taxon>Alphaproteobacteria</taxon>
        <taxon>Hyphomicrobiales</taxon>
        <taxon>Rhizobiaceae</taxon>
        <taxon>Rhizobium/Agrobacterium group</taxon>
        <taxon>Rhizobium</taxon>
    </lineage>
</organism>
<proteinExistence type="predicted"/>
<evidence type="ECO:0000313" key="1">
    <source>
        <dbReference type="EMBL" id="THV39019.1"/>
    </source>
</evidence>
<protein>
    <submittedName>
        <fullName evidence="1">DUF3018 family protein</fullName>
    </submittedName>
</protein>
<dbReference type="Proteomes" id="UP000307378">
    <property type="component" value="Unassembled WGS sequence"/>
</dbReference>
<evidence type="ECO:0000313" key="2">
    <source>
        <dbReference type="Proteomes" id="UP000307378"/>
    </source>
</evidence>
<dbReference type="Pfam" id="PF11455">
    <property type="entry name" value="MazE-like"/>
    <property type="match status" value="1"/>
</dbReference>
<dbReference type="AlphaFoldDB" id="A0A4S8QD21"/>
<reference evidence="1 2" key="1">
    <citation type="submission" date="2019-04" db="EMBL/GenBank/DDBJ databases">
        <title>genome sequence of strain W3.</title>
        <authorList>
            <person name="Gao J."/>
            <person name="Sun J."/>
        </authorList>
    </citation>
    <scope>NUCLEOTIDE SEQUENCE [LARGE SCALE GENOMIC DNA]</scope>
    <source>
        <strain evidence="1 2">W3</strain>
    </source>
</reference>
<name>A0A4S8QD21_9HYPH</name>
<sequence>MPRPKRADDGLTKFQRYRQQQQRRGMKQLRIWVPDPHRPEFAAEAERQGLLLRGRPEETEALDFIAAATDWPES</sequence>
<accession>A0A4S8QD21</accession>
<dbReference type="RefSeq" id="WP_136537999.1">
    <property type="nucleotide sequence ID" value="NZ_STGU01000001.1"/>
</dbReference>
<gene>
    <name evidence="1" type="ORF">FAA86_01210</name>
</gene>